<dbReference type="Gene3D" id="1.10.3720.10">
    <property type="entry name" value="MetI-like"/>
    <property type="match status" value="1"/>
</dbReference>
<dbReference type="eggNOG" id="COG0601">
    <property type="taxonomic scope" value="Bacteria"/>
</dbReference>
<feature type="transmembrane region" description="Helical" evidence="7">
    <location>
        <begin position="277"/>
        <end position="297"/>
    </location>
</feature>
<evidence type="ECO:0000313" key="9">
    <source>
        <dbReference type="EMBL" id="CDR33623.1"/>
    </source>
</evidence>
<evidence type="ECO:0000256" key="2">
    <source>
        <dbReference type="ARBA" id="ARBA00022448"/>
    </source>
</evidence>
<keyword evidence="6 7" id="KW-0472">Membrane</keyword>
<dbReference type="Pfam" id="PF00528">
    <property type="entry name" value="BPD_transp_1"/>
    <property type="match status" value="1"/>
</dbReference>
<keyword evidence="5 7" id="KW-1133">Transmembrane helix</keyword>
<evidence type="ECO:0000256" key="3">
    <source>
        <dbReference type="ARBA" id="ARBA00022475"/>
    </source>
</evidence>
<sequence length="314" mass="35578">MRFLLRRLFLALLMTLLTLTITFILMNLVPGNPFSDEKGLSPEIKKSLDAHFGLDRPLIYQYFSYIYSFATWDFGPSMQYPDVQIKDIIRNNFPVSFMLGMEVLFFSIAIGVFLGSLASYYRGGALEAQIFYMTMAFISVPSFCVGVLLQYVFSVKLGWMPIAHLDNFWQSILPTLSLSIFPIAYITTLTKEKTIETLKKTYVKTAFAKGLHPIVVMGKHVLPGSFFPLIGYLGQLTANILVGSFVIEKIFAIPGLGGFFVQSVFARDYTVIMNLTAFYALILSLCIFLSEILSIWLNPFEKQCLKDDGFYEKL</sequence>
<comment type="similarity">
    <text evidence="7">Belongs to the binding-protein-dependent transport system permease family.</text>
</comment>
<feature type="transmembrane region" description="Helical" evidence="7">
    <location>
        <begin position="97"/>
        <end position="118"/>
    </location>
</feature>
<keyword evidence="3" id="KW-1003">Cell membrane</keyword>
<keyword evidence="4 7" id="KW-0812">Transmembrane</keyword>
<dbReference type="AlphaFoldDB" id="A0A090D1N0"/>
<dbReference type="PANTHER" id="PTHR43163">
    <property type="entry name" value="DIPEPTIDE TRANSPORT SYSTEM PERMEASE PROTEIN DPPB-RELATED"/>
    <property type="match status" value="1"/>
</dbReference>
<organism evidence="9 10">
    <name type="scientific">Candidatus Criblamydia sequanensis CRIB-18</name>
    <dbReference type="NCBI Taxonomy" id="1437425"/>
    <lineage>
        <taxon>Bacteria</taxon>
        <taxon>Pseudomonadati</taxon>
        <taxon>Chlamydiota</taxon>
        <taxon>Chlamydiia</taxon>
        <taxon>Parachlamydiales</taxon>
        <taxon>Candidatus Criblamydiaceae</taxon>
        <taxon>Candidatus Criblamydia</taxon>
    </lineage>
</organism>
<dbReference type="InterPro" id="IPR000515">
    <property type="entry name" value="MetI-like"/>
</dbReference>
<proteinExistence type="inferred from homology"/>
<evidence type="ECO:0000313" key="10">
    <source>
        <dbReference type="Proteomes" id="UP000031552"/>
    </source>
</evidence>
<comment type="caution">
    <text evidence="9">The sequence shown here is derived from an EMBL/GenBank/DDBJ whole genome shotgun (WGS) entry which is preliminary data.</text>
</comment>
<dbReference type="Proteomes" id="UP000031552">
    <property type="component" value="Unassembled WGS sequence"/>
</dbReference>
<keyword evidence="10" id="KW-1185">Reference proteome</keyword>
<feature type="domain" description="ABC transmembrane type-1" evidence="8">
    <location>
        <begin position="93"/>
        <end position="294"/>
    </location>
</feature>
<reference evidence="9" key="1">
    <citation type="submission" date="2013-12" db="EMBL/GenBank/DDBJ databases">
        <authorList>
            <person name="Linke B."/>
        </authorList>
    </citation>
    <scope>NUCLEOTIDE SEQUENCE [LARGE SCALE GENOMIC DNA]</scope>
    <source>
        <strain evidence="9">CRIB-18</strain>
    </source>
</reference>
<dbReference type="Pfam" id="PF19300">
    <property type="entry name" value="BPD_transp_1_N"/>
    <property type="match status" value="1"/>
</dbReference>
<evidence type="ECO:0000256" key="1">
    <source>
        <dbReference type="ARBA" id="ARBA00004651"/>
    </source>
</evidence>
<dbReference type="GO" id="GO:0055085">
    <property type="term" value="P:transmembrane transport"/>
    <property type="evidence" value="ECO:0007669"/>
    <property type="project" value="InterPro"/>
</dbReference>
<evidence type="ECO:0000256" key="5">
    <source>
        <dbReference type="ARBA" id="ARBA00022989"/>
    </source>
</evidence>
<name>A0A090D1N0_9BACT</name>
<protein>
    <submittedName>
        <fullName evidence="9">ABC-type transporter, permease subunit</fullName>
    </submittedName>
</protein>
<comment type="subcellular location">
    <subcellularLocation>
        <location evidence="1 7">Cell membrane</location>
        <topology evidence="1 7">Multi-pass membrane protein</topology>
    </subcellularLocation>
</comment>
<dbReference type="RefSeq" id="WP_041017075.1">
    <property type="nucleotide sequence ID" value="NZ_CCEJ010000003.1"/>
</dbReference>
<reference evidence="9" key="2">
    <citation type="submission" date="2014-09" db="EMBL/GenBank/DDBJ databases">
        <title>Criblamydia sequanensis harbors a mega-plasmid encoding arsenite resistance.</title>
        <authorList>
            <person name="Bertelli C."/>
            <person name="Goesmann A."/>
            <person name="Greub G."/>
        </authorList>
    </citation>
    <scope>NUCLEOTIDE SEQUENCE [LARGE SCALE GENOMIC DNA]</scope>
    <source>
        <strain evidence="9">CRIB-18</strain>
    </source>
</reference>
<feature type="transmembrane region" description="Helical" evidence="7">
    <location>
        <begin position="172"/>
        <end position="190"/>
    </location>
</feature>
<dbReference type="InterPro" id="IPR035906">
    <property type="entry name" value="MetI-like_sf"/>
</dbReference>
<feature type="transmembrane region" description="Helical" evidence="7">
    <location>
        <begin position="130"/>
        <end position="152"/>
    </location>
</feature>
<dbReference type="PROSITE" id="PS50928">
    <property type="entry name" value="ABC_TM1"/>
    <property type="match status" value="1"/>
</dbReference>
<gene>
    <name evidence="9" type="ORF">CSEC_0794</name>
</gene>
<keyword evidence="2 7" id="KW-0813">Transport</keyword>
<dbReference type="STRING" id="1437425.CSEC_0794"/>
<dbReference type="InterPro" id="IPR045621">
    <property type="entry name" value="BPD_transp_1_N"/>
</dbReference>
<dbReference type="CDD" id="cd06261">
    <property type="entry name" value="TM_PBP2"/>
    <property type="match status" value="1"/>
</dbReference>
<dbReference type="OrthoDB" id="24153at2"/>
<evidence type="ECO:0000256" key="7">
    <source>
        <dbReference type="RuleBase" id="RU363032"/>
    </source>
</evidence>
<feature type="transmembrane region" description="Helical" evidence="7">
    <location>
        <begin position="240"/>
        <end position="265"/>
    </location>
</feature>
<evidence type="ECO:0000256" key="4">
    <source>
        <dbReference type="ARBA" id="ARBA00022692"/>
    </source>
</evidence>
<dbReference type="GO" id="GO:0005886">
    <property type="term" value="C:plasma membrane"/>
    <property type="evidence" value="ECO:0007669"/>
    <property type="project" value="UniProtKB-SubCell"/>
</dbReference>
<evidence type="ECO:0000256" key="6">
    <source>
        <dbReference type="ARBA" id="ARBA00023136"/>
    </source>
</evidence>
<feature type="transmembrane region" description="Helical" evidence="7">
    <location>
        <begin position="211"/>
        <end position="234"/>
    </location>
</feature>
<dbReference type="SUPFAM" id="SSF161098">
    <property type="entry name" value="MetI-like"/>
    <property type="match status" value="1"/>
</dbReference>
<dbReference type="EMBL" id="CCEJ010000003">
    <property type="protein sequence ID" value="CDR33623.1"/>
    <property type="molecule type" value="Genomic_DNA"/>
</dbReference>
<evidence type="ECO:0000259" key="8">
    <source>
        <dbReference type="PROSITE" id="PS50928"/>
    </source>
</evidence>
<accession>A0A090D1N0</accession>
<dbReference type="PANTHER" id="PTHR43163:SF6">
    <property type="entry name" value="DIPEPTIDE TRANSPORT SYSTEM PERMEASE PROTEIN DPPB-RELATED"/>
    <property type="match status" value="1"/>
</dbReference>